<organism evidence="9">
    <name type="scientific">Triticum aestivum</name>
    <name type="common">Wheat</name>
    <dbReference type="NCBI Taxonomy" id="4565"/>
    <lineage>
        <taxon>Eukaryota</taxon>
        <taxon>Viridiplantae</taxon>
        <taxon>Streptophyta</taxon>
        <taxon>Embryophyta</taxon>
        <taxon>Tracheophyta</taxon>
        <taxon>Spermatophyta</taxon>
        <taxon>Magnoliopsida</taxon>
        <taxon>Liliopsida</taxon>
        <taxon>Poales</taxon>
        <taxon>Poaceae</taxon>
        <taxon>BOP clade</taxon>
        <taxon>Pooideae</taxon>
        <taxon>Triticodae</taxon>
        <taxon>Triticeae</taxon>
        <taxon>Triticinae</taxon>
        <taxon>Triticum</taxon>
    </lineage>
</organism>
<reference evidence="9" key="1">
    <citation type="submission" date="2018-08" db="EMBL/GenBank/DDBJ databases">
        <authorList>
            <person name="Rossello M."/>
        </authorList>
    </citation>
    <scope>NUCLEOTIDE SEQUENCE [LARGE SCALE GENOMIC DNA]</scope>
    <source>
        <strain evidence="9">cv. Chinese Spring</strain>
    </source>
</reference>
<dbReference type="GO" id="GO:0005634">
    <property type="term" value="C:nucleus"/>
    <property type="evidence" value="ECO:0000318"/>
    <property type="project" value="GO_Central"/>
</dbReference>
<dbReference type="Gramene" id="TraesJUL5D03G03051680.1">
    <property type="protein sequence ID" value="TraesJUL5D03G03051680.1.CDS1"/>
    <property type="gene ID" value="TraesJUL5D03G03051680"/>
</dbReference>
<keyword evidence="2" id="KW-0805">Transcription regulation</keyword>
<evidence type="ECO:0000313" key="9">
    <source>
        <dbReference type="EnsemblPlants" id="TraesCS5D02G002300.1.cds1"/>
    </source>
</evidence>
<evidence type="ECO:0000313" key="10">
    <source>
        <dbReference type="Proteomes" id="UP000019116"/>
    </source>
</evidence>
<evidence type="ECO:0008006" key="11">
    <source>
        <dbReference type="Google" id="ProtNLM"/>
    </source>
</evidence>
<evidence type="ECO:0000259" key="7">
    <source>
        <dbReference type="PROSITE" id="PS51369"/>
    </source>
</evidence>
<evidence type="ECO:0000259" key="8">
    <source>
        <dbReference type="PROSITE" id="PS51370"/>
    </source>
</evidence>
<dbReference type="Gramene" id="TraesCLE_scaffold_007957_01G000100.1">
    <property type="protein sequence ID" value="TraesCLE_scaffold_007957_01G000100.1"/>
    <property type="gene ID" value="TraesCLE_scaffold_007957_01G000100"/>
</dbReference>
<reference evidence="9" key="2">
    <citation type="submission" date="2018-10" db="UniProtKB">
        <authorList>
            <consortium name="EnsemblPlants"/>
        </authorList>
    </citation>
    <scope>IDENTIFICATION</scope>
</reference>
<feature type="compositionally biased region" description="Low complexity" evidence="6">
    <location>
        <begin position="47"/>
        <end position="60"/>
    </location>
</feature>
<dbReference type="GO" id="GO:0043565">
    <property type="term" value="F:sequence-specific DNA binding"/>
    <property type="evidence" value="ECO:0000318"/>
    <property type="project" value="GO_Central"/>
</dbReference>
<feature type="region of interest" description="Disordered" evidence="6">
    <location>
        <begin position="156"/>
        <end position="232"/>
    </location>
</feature>
<dbReference type="AlphaFoldDB" id="A0A3B6MJ81"/>
<dbReference type="Gramene" id="TraesLAC5D03G02983350.1">
    <property type="protein sequence ID" value="TraesLAC5D03G02983350.1.CDS1"/>
    <property type="gene ID" value="TraesLAC5D03G02983350"/>
</dbReference>
<dbReference type="Gramene" id="TraesLDM5D03G03032220.1">
    <property type="protein sequence ID" value="TraesLDM5D03G03032220.1.CDS1"/>
    <property type="gene ID" value="TraesLDM5D03G03032220"/>
</dbReference>
<dbReference type="InterPro" id="IPR017887">
    <property type="entry name" value="TF_TCP_subgr"/>
</dbReference>
<dbReference type="GO" id="GO:2000032">
    <property type="term" value="P:regulation of secondary shoot formation"/>
    <property type="evidence" value="ECO:0000318"/>
    <property type="project" value="GO_Central"/>
</dbReference>
<dbReference type="PANTHER" id="PTHR31072">
    <property type="entry name" value="TRANSCRIPTION FACTOR TCP4-RELATED"/>
    <property type="match status" value="1"/>
</dbReference>
<dbReference type="OrthoDB" id="1896834at2759"/>
<dbReference type="Gramene" id="TraesKAR5D01G0001660.1">
    <property type="protein sequence ID" value="cds.TraesKAR5D01G0001660.1"/>
    <property type="gene ID" value="TraesKAR5D01G0001660"/>
</dbReference>
<dbReference type="Gramene" id="TraesSYM5D03G02966480.1">
    <property type="protein sequence ID" value="TraesSYM5D03G02966480.1.CDS1"/>
    <property type="gene ID" value="TraesSYM5D03G02966480"/>
</dbReference>
<sequence length="264" mass="29210">MEMEMGMDFLWPHHHQHPPPPLPPSSQVPDAFSYYFYYPPFAAAAAATTDNPTPPAVSRSRASRSRAVVRKDRHSKICTAGGMRDRRMRLSLVVARRFFALQDKLGFDKASKTVQWLLDRSTAGINHLAASMSLSEEDGSVLLDQDNNDHAMAMAADAETNKQQEQMPKARRSPAPAAPRKKSKNGGAPVLLPDKKASRARARQRARERTERNRLRSEAPAPAPAPAGQPVVPAAACSNNYYEDGEQEPWELGGVVFAKPRIQY</sequence>
<dbReference type="Gramene" id="TraesMAC5D03G03024110.1">
    <property type="protein sequence ID" value="TraesMAC5D03G03024110.1.CDS1"/>
    <property type="gene ID" value="TraesMAC5D03G03024110"/>
</dbReference>
<dbReference type="Gramene" id="TraesSTA5D03G03016770.1">
    <property type="protein sequence ID" value="TraesSTA5D03G03016770.1.CDS1"/>
    <property type="gene ID" value="TraesSTA5D03G03016770"/>
</dbReference>
<feature type="region of interest" description="Disordered" evidence="6">
    <location>
        <begin position="47"/>
        <end position="73"/>
    </location>
</feature>
<dbReference type="PROSITE" id="PS51370">
    <property type="entry name" value="R"/>
    <property type="match status" value="1"/>
</dbReference>
<dbReference type="Gramene" id="TraesCS5D02G002300.1">
    <property type="protein sequence ID" value="TraesCS5D02G002300.1.cds1"/>
    <property type="gene ID" value="TraesCS5D02G002300"/>
</dbReference>
<dbReference type="Gramene" id="TraesROB_scaffold_001361_01G000100.1">
    <property type="protein sequence ID" value="TraesROB_scaffold_001361_01G000100.1"/>
    <property type="gene ID" value="TraesROB_scaffold_001361_01G000100"/>
</dbReference>
<dbReference type="PANTHER" id="PTHR31072:SF226">
    <property type="entry name" value="TRANSCRIPTION FACTOR TCP18"/>
    <property type="match status" value="1"/>
</dbReference>
<keyword evidence="10" id="KW-1185">Reference proteome</keyword>
<dbReference type="Pfam" id="PF03634">
    <property type="entry name" value="TCP"/>
    <property type="match status" value="1"/>
</dbReference>
<feature type="compositionally biased region" description="Basic residues" evidence="6">
    <location>
        <begin position="61"/>
        <end position="73"/>
    </location>
</feature>
<name>A0A3B6MJ81_WHEAT</name>
<comment type="subcellular location">
    <subcellularLocation>
        <location evidence="1">Nucleus</location>
    </subcellularLocation>
</comment>
<evidence type="ECO:0000256" key="3">
    <source>
        <dbReference type="ARBA" id="ARBA00023125"/>
    </source>
</evidence>
<dbReference type="EnsemblPlants" id="TraesCS5D02G002300.1">
    <property type="protein sequence ID" value="TraesCS5D02G002300.1.cds1"/>
    <property type="gene ID" value="TraesCS5D02G002300"/>
</dbReference>
<evidence type="ECO:0000256" key="5">
    <source>
        <dbReference type="ARBA" id="ARBA00023242"/>
    </source>
</evidence>
<dbReference type="Gramene" id="TraesRN5D0100004400.1">
    <property type="protein sequence ID" value="TraesRN5D0100004400.1"/>
    <property type="gene ID" value="TraesRN5D0100004400"/>
</dbReference>
<dbReference type="Gramene" id="TraesWEE_scaffold_005455_01G000200.1">
    <property type="protein sequence ID" value="TraesWEE_scaffold_005455_01G000200.1"/>
    <property type="gene ID" value="TraesWEE_scaffold_005455_01G000200"/>
</dbReference>
<dbReference type="Gramene" id="TraesARI5D03G02979090.1">
    <property type="protein sequence ID" value="TraesARI5D03G02979090.1.CDS1"/>
    <property type="gene ID" value="TraesARI5D03G02979090"/>
</dbReference>
<proteinExistence type="predicted"/>
<dbReference type="Gramene" id="TraesJAG5D03G03026040.1">
    <property type="protein sequence ID" value="TraesJAG5D03G03026040.1.CDS1"/>
    <property type="gene ID" value="TraesJAG5D03G03026040"/>
</dbReference>
<evidence type="ECO:0000256" key="4">
    <source>
        <dbReference type="ARBA" id="ARBA00023163"/>
    </source>
</evidence>
<dbReference type="PROSITE" id="PS51369">
    <property type="entry name" value="TCP"/>
    <property type="match status" value="1"/>
</dbReference>
<evidence type="ECO:0000256" key="1">
    <source>
        <dbReference type="ARBA" id="ARBA00004123"/>
    </source>
</evidence>
<protein>
    <recommendedName>
        <fullName evidence="11">TCP domain-containing protein</fullName>
    </recommendedName>
</protein>
<feature type="domain" description="R" evidence="8">
    <location>
        <begin position="196"/>
        <end position="214"/>
    </location>
</feature>
<dbReference type="InterPro" id="IPR005333">
    <property type="entry name" value="Transcription_factor_TCP"/>
</dbReference>
<evidence type="ECO:0000256" key="6">
    <source>
        <dbReference type="SAM" id="MobiDB-lite"/>
    </source>
</evidence>
<evidence type="ECO:0000256" key="2">
    <source>
        <dbReference type="ARBA" id="ARBA00023015"/>
    </source>
</evidence>
<dbReference type="InterPro" id="IPR017888">
    <property type="entry name" value="CYC/TB1_R_domain"/>
</dbReference>
<keyword evidence="4" id="KW-0804">Transcription</keyword>
<feature type="domain" description="TCP" evidence="7">
    <location>
        <begin position="70"/>
        <end position="128"/>
    </location>
</feature>
<dbReference type="GO" id="GO:0003700">
    <property type="term" value="F:DNA-binding transcription factor activity"/>
    <property type="evidence" value="ECO:0000318"/>
    <property type="project" value="GO_Central"/>
</dbReference>
<accession>A0A3B6MJ81</accession>
<keyword evidence="5" id="KW-0539">Nucleus</keyword>
<feature type="compositionally biased region" description="Basic and acidic residues" evidence="6">
    <location>
        <begin position="205"/>
        <end position="217"/>
    </location>
</feature>
<dbReference type="OMA" id="LWPHHHQ"/>
<keyword evidence="3" id="KW-0238">DNA-binding</keyword>
<dbReference type="Proteomes" id="UP000019116">
    <property type="component" value="Chromosome 5D"/>
</dbReference>
<dbReference type="Gramene" id="TraesNOR5D03G03061890.1">
    <property type="protein sequence ID" value="TraesNOR5D03G03061890.1.CDS1"/>
    <property type="gene ID" value="TraesNOR5D03G03061890"/>
</dbReference>
<dbReference type="SMR" id="A0A3B6MJ81"/>
<dbReference type="Gramene" id="TraesCAD_scaffold_003936_01G000100.1">
    <property type="protein sequence ID" value="TraesCAD_scaffold_003936_01G000100.1"/>
    <property type="gene ID" value="TraesCAD_scaffold_003936_01G000100"/>
</dbReference>